<accession>A0ABV9BKP5</accession>
<dbReference type="RefSeq" id="WP_411950692.1">
    <property type="nucleotide sequence ID" value="NZ_JBHSFS010000007.1"/>
</dbReference>
<protein>
    <recommendedName>
        <fullName evidence="3">HEAT repeat domain-containing protein</fullName>
    </recommendedName>
</protein>
<proteinExistence type="predicted"/>
<gene>
    <name evidence="1" type="ORF">ACFPEN_17115</name>
</gene>
<dbReference type="Proteomes" id="UP001595990">
    <property type="component" value="Unassembled WGS sequence"/>
</dbReference>
<organism evidence="1 2">
    <name type="scientific">Streptomyces ehimensis</name>
    <dbReference type="NCBI Taxonomy" id="68195"/>
    <lineage>
        <taxon>Bacteria</taxon>
        <taxon>Bacillati</taxon>
        <taxon>Actinomycetota</taxon>
        <taxon>Actinomycetes</taxon>
        <taxon>Kitasatosporales</taxon>
        <taxon>Streptomycetaceae</taxon>
        <taxon>Streptomyces</taxon>
    </lineage>
</organism>
<evidence type="ECO:0000313" key="1">
    <source>
        <dbReference type="EMBL" id="MFC4514656.1"/>
    </source>
</evidence>
<sequence length="111" mass="12110">MEYRSPGEISQEEAEEIFATGEVSEICPALISAALHLPDREWVEEYILAFLKHEDADVRRCAAVSSGHVARIHGALGQGVRDALRLLLADSVVSGAAEDAMDDVEMFARRA</sequence>
<keyword evidence="2" id="KW-1185">Reference proteome</keyword>
<dbReference type="EMBL" id="JBHSFS010000007">
    <property type="protein sequence ID" value="MFC4514656.1"/>
    <property type="molecule type" value="Genomic_DNA"/>
</dbReference>
<reference evidence="2" key="1">
    <citation type="journal article" date="2019" name="Int. J. Syst. Evol. Microbiol.">
        <title>The Global Catalogue of Microorganisms (GCM) 10K type strain sequencing project: providing services to taxonomists for standard genome sequencing and annotation.</title>
        <authorList>
            <consortium name="The Broad Institute Genomics Platform"/>
            <consortium name="The Broad Institute Genome Sequencing Center for Infectious Disease"/>
            <person name="Wu L."/>
            <person name="Ma J."/>
        </authorList>
    </citation>
    <scope>NUCLEOTIDE SEQUENCE [LARGE SCALE GENOMIC DNA]</scope>
    <source>
        <strain evidence="2">CECT 8064</strain>
    </source>
</reference>
<evidence type="ECO:0008006" key="3">
    <source>
        <dbReference type="Google" id="ProtNLM"/>
    </source>
</evidence>
<name>A0ABV9BKP5_9ACTN</name>
<dbReference type="InterPro" id="IPR049796">
    <property type="entry name" value="CdiI_Ct-like"/>
</dbReference>
<evidence type="ECO:0000313" key="2">
    <source>
        <dbReference type="Proteomes" id="UP001595990"/>
    </source>
</evidence>
<comment type="caution">
    <text evidence="1">The sequence shown here is derived from an EMBL/GenBank/DDBJ whole genome shotgun (WGS) entry which is preliminary data.</text>
</comment>
<dbReference type="CDD" id="cd20694">
    <property type="entry name" value="CdiI_Ct-like"/>
    <property type="match status" value="1"/>
</dbReference>